<dbReference type="Pfam" id="PF03473">
    <property type="entry name" value="MOSC"/>
    <property type="match status" value="1"/>
</dbReference>
<evidence type="ECO:0000313" key="2">
    <source>
        <dbReference type="EMBL" id="MEM5447646.1"/>
    </source>
</evidence>
<keyword evidence="3" id="KW-1185">Reference proteome</keyword>
<dbReference type="PROSITE" id="PS51340">
    <property type="entry name" value="MOSC"/>
    <property type="match status" value="1"/>
</dbReference>
<dbReference type="PANTHER" id="PTHR30212">
    <property type="entry name" value="PROTEIN YIIM"/>
    <property type="match status" value="1"/>
</dbReference>
<dbReference type="InterPro" id="IPR005302">
    <property type="entry name" value="MoCF_Sase_C"/>
</dbReference>
<protein>
    <submittedName>
        <fullName evidence="2">MOSC domain-containing protein</fullName>
    </submittedName>
</protein>
<dbReference type="InterPro" id="IPR052353">
    <property type="entry name" value="Benzoxazolinone_Detox_Enz"/>
</dbReference>
<gene>
    <name evidence="2" type="ORF">VSR33_09085</name>
</gene>
<feature type="domain" description="MOSC" evidence="1">
    <location>
        <begin position="54"/>
        <end position="191"/>
    </location>
</feature>
<dbReference type="RefSeq" id="WP_406951896.1">
    <property type="nucleotide sequence ID" value="NZ_JAYMRW010000003.1"/>
</dbReference>
<dbReference type="PANTHER" id="PTHR30212:SF2">
    <property type="entry name" value="PROTEIN YIIM"/>
    <property type="match status" value="1"/>
</dbReference>
<evidence type="ECO:0000313" key="3">
    <source>
        <dbReference type="Proteomes" id="UP001390669"/>
    </source>
</evidence>
<name>A0ABU9S8E1_9BURK</name>
<accession>A0ABU9S8E1</accession>
<evidence type="ECO:0000259" key="1">
    <source>
        <dbReference type="PROSITE" id="PS51340"/>
    </source>
</evidence>
<organism evidence="2 3">
    <name type="scientific">Paraburkholderia guartelaensis</name>
    <dbReference type="NCBI Taxonomy" id="2546446"/>
    <lineage>
        <taxon>Bacteria</taxon>
        <taxon>Pseudomonadati</taxon>
        <taxon>Pseudomonadota</taxon>
        <taxon>Betaproteobacteria</taxon>
        <taxon>Burkholderiales</taxon>
        <taxon>Burkholderiaceae</taxon>
        <taxon>Paraburkholderia</taxon>
    </lineage>
</organism>
<dbReference type="Gene3D" id="2.40.33.20">
    <property type="entry name" value="PK beta-barrel domain-like"/>
    <property type="match status" value="1"/>
</dbReference>
<dbReference type="SUPFAM" id="SSF50800">
    <property type="entry name" value="PK beta-barrel domain-like"/>
    <property type="match status" value="1"/>
</dbReference>
<sequence>MPSLYWIERREHSVVNANGGMHVEMVSSTNIECLFAGGMGYLDHEGQRSGIFKRPMAGPARVEVHGIVGDEHGDPRIHGGPEKAVHHYAAENYVRIAEAFAECVAALVPGSLGENISARGLSERNVHIGDIYEVGSAILQVSQPRSPCWKINHRFGVERMSMHIAEGRITGWYYRVLRRGMIAPGDAITLVDRQTERFSIDEFWKVQLSHRPSIDVLVELIAVPGLAPDWKRRLGEREKWLRARDREQLRPRVASTG</sequence>
<comment type="caution">
    <text evidence="2">The sequence shown here is derived from an EMBL/GenBank/DDBJ whole genome shotgun (WGS) entry which is preliminary data.</text>
</comment>
<reference evidence="2 3" key="1">
    <citation type="submission" date="2024-01" db="EMBL/GenBank/DDBJ databases">
        <title>The diversity of rhizobia nodulating Mimosa spp. in eleven states of Brazil covering several biomes is determined by host plant, location, and edaphic factors.</title>
        <authorList>
            <person name="Rouws L."/>
            <person name="Barauna A."/>
            <person name="Beukes C."/>
            <person name="De Faria S.M."/>
            <person name="Gross E."/>
            <person name="Dos Reis Junior F.B."/>
            <person name="Simon M."/>
            <person name="Maluk M."/>
            <person name="Odee D.W."/>
            <person name="Kenicer G."/>
            <person name="Young J.P.W."/>
            <person name="Reis V.M."/>
            <person name="Zilli J."/>
            <person name="James E.K."/>
        </authorList>
    </citation>
    <scope>NUCLEOTIDE SEQUENCE [LARGE SCALE GENOMIC DNA]</scope>
    <source>
        <strain evidence="2 3">JPY164</strain>
    </source>
</reference>
<dbReference type="InterPro" id="IPR011037">
    <property type="entry name" value="Pyrv_Knase-like_insert_dom_sf"/>
</dbReference>
<dbReference type="EMBL" id="JAYMRW010000003">
    <property type="protein sequence ID" value="MEM5447646.1"/>
    <property type="molecule type" value="Genomic_DNA"/>
</dbReference>
<proteinExistence type="predicted"/>
<dbReference type="Proteomes" id="UP001390669">
    <property type="component" value="Unassembled WGS sequence"/>
</dbReference>